<keyword evidence="3" id="KW-1185">Reference proteome</keyword>
<dbReference type="Gene3D" id="6.20.350.10">
    <property type="match status" value="1"/>
</dbReference>
<dbReference type="InterPro" id="IPR003032">
    <property type="entry name" value="Ryanodine_rcpt"/>
</dbReference>
<name>A0A2Z4QEY0_9CAUD</name>
<accession>A0A2Z4QEY0</accession>
<evidence type="ECO:0000313" key="2">
    <source>
        <dbReference type="EMBL" id="AWY08842.1"/>
    </source>
</evidence>
<dbReference type="Proteomes" id="UP000251856">
    <property type="component" value="Segment"/>
</dbReference>
<feature type="domain" description="Ryanodine receptor Ryr" evidence="1">
    <location>
        <begin position="64"/>
        <end position="108"/>
    </location>
</feature>
<evidence type="ECO:0000259" key="1">
    <source>
        <dbReference type="Pfam" id="PF02026"/>
    </source>
</evidence>
<proteinExistence type="predicted"/>
<dbReference type="Pfam" id="PF02026">
    <property type="entry name" value="RyR"/>
    <property type="match status" value="1"/>
</dbReference>
<organism evidence="2 3">
    <name type="scientific">Ruegeria phage vB_RpoP-V12</name>
    <dbReference type="NCBI Taxonomy" id="2218611"/>
    <lineage>
        <taxon>Viruses</taxon>
        <taxon>Duplodnaviria</taxon>
        <taxon>Heunggongvirae</taxon>
        <taxon>Uroviricota</taxon>
        <taxon>Caudoviricetes</taxon>
        <taxon>Schitoviridae</taxon>
        <taxon>Rhodovirinae</taxon>
        <taxon>Aorunvirus</taxon>
        <taxon>Aorunvirus V12</taxon>
    </lineage>
</organism>
<sequence>MTRPINTLVDKAAYVLHMTNKAWCEANGDFSQPHWNDMPDWQYQSIKDGIDFHMNNPDAGDSASHDNWMKMKLNEGWVYGPVKNPEASPPTHPCLVSFEELPQEQQIKDALFRAVFHTILKD</sequence>
<gene>
    <name evidence="2" type="ORF">vBRpoPV12_55</name>
</gene>
<dbReference type="EMBL" id="MH015250">
    <property type="protein sequence ID" value="AWY08842.1"/>
    <property type="molecule type" value="Genomic_DNA"/>
</dbReference>
<evidence type="ECO:0000313" key="3">
    <source>
        <dbReference type="Proteomes" id="UP000251856"/>
    </source>
</evidence>
<reference evidence="2 3" key="1">
    <citation type="submission" date="2018-03" db="EMBL/GenBank/DDBJ databases">
        <title>Diverse roseophages infecting R. pomeroyi DSS-3.</title>
        <authorList>
            <person name="Zhan Y."/>
            <person name="Chen F."/>
            <person name="Wommack E.K."/>
            <person name="Nasko D."/>
        </authorList>
    </citation>
    <scope>NUCLEOTIDE SEQUENCE [LARGE SCALE GENOMIC DNA]</scope>
</reference>
<protein>
    <recommendedName>
        <fullName evidence="1">Ryanodine receptor Ryr domain-containing protein</fullName>
    </recommendedName>
</protein>